<dbReference type="CDD" id="cd22162">
    <property type="entry name" value="F-box_AtSKIP3-like"/>
    <property type="match status" value="1"/>
</dbReference>
<dbReference type="SMART" id="SM00256">
    <property type="entry name" value="FBOX"/>
    <property type="match status" value="1"/>
</dbReference>
<proteinExistence type="predicted"/>
<dbReference type="PROSITE" id="PS50181">
    <property type="entry name" value="FBOX"/>
    <property type="match status" value="1"/>
</dbReference>
<gene>
    <name evidence="2" type="ORF">VFH_III077240</name>
</gene>
<dbReference type="PANTHER" id="PTHR32278">
    <property type="entry name" value="F-BOX DOMAIN-CONTAINING PROTEIN"/>
    <property type="match status" value="1"/>
</dbReference>
<dbReference type="InterPro" id="IPR036047">
    <property type="entry name" value="F-box-like_dom_sf"/>
</dbReference>
<dbReference type="Pfam" id="PF00646">
    <property type="entry name" value="F-box"/>
    <property type="match status" value="1"/>
</dbReference>
<dbReference type="SUPFAM" id="SSF81383">
    <property type="entry name" value="F-box domain"/>
    <property type="match status" value="1"/>
</dbReference>
<feature type="domain" description="F-box" evidence="1">
    <location>
        <begin position="13"/>
        <end position="59"/>
    </location>
</feature>
<dbReference type="Gene3D" id="1.20.1280.50">
    <property type="match status" value="1"/>
</dbReference>
<organism evidence="2 3">
    <name type="scientific">Vicia faba</name>
    <name type="common">Broad bean</name>
    <name type="synonym">Faba vulgaris</name>
    <dbReference type="NCBI Taxonomy" id="3906"/>
    <lineage>
        <taxon>Eukaryota</taxon>
        <taxon>Viridiplantae</taxon>
        <taxon>Streptophyta</taxon>
        <taxon>Embryophyta</taxon>
        <taxon>Tracheophyta</taxon>
        <taxon>Spermatophyta</taxon>
        <taxon>Magnoliopsida</taxon>
        <taxon>eudicotyledons</taxon>
        <taxon>Gunneridae</taxon>
        <taxon>Pentapetalae</taxon>
        <taxon>rosids</taxon>
        <taxon>fabids</taxon>
        <taxon>Fabales</taxon>
        <taxon>Fabaceae</taxon>
        <taxon>Papilionoideae</taxon>
        <taxon>50 kb inversion clade</taxon>
        <taxon>NPAAA clade</taxon>
        <taxon>Hologalegina</taxon>
        <taxon>IRL clade</taxon>
        <taxon>Fabeae</taxon>
        <taxon>Vicia</taxon>
    </lineage>
</organism>
<name>A0AAV0ZZ13_VICFA</name>
<keyword evidence="3" id="KW-1185">Reference proteome</keyword>
<protein>
    <recommendedName>
        <fullName evidence="1">F-box domain-containing protein</fullName>
    </recommendedName>
</protein>
<dbReference type="AlphaFoldDB" id="A0AAV0ZZ13"/>
<dbReference type="Proteomes" id="UP001157006">
    <property type="component" value="Chromosome 3"/>
</dbReference>
<accession>A0AAV0ZZ13</accession>
<dbReference type="Pfam" id="PF14299">
    <property type="entry name" value="PP2"/>
    <property type="match status" value="1"/>
</dbReference>
<evidence type="ECO:0000259" key="1">
    <source>
        <dbReference type="PROSITE" id="PS50181"/>
    </source>
</evidence>
<dbReference type="InterPro" id="IPR001810">
    <property type="entry name" value="F-box_dom"/>
</dbReference>
<evidence type="ECO:0000313" key="3">
    <source>
        <dbReference type="Proteomes" id="UP001157006"/>
    </source>
</evidence>
<dbReference type="InterPro" id="IPR025886">
    <property type="entry name" value="PP2-like"/>
</dbReference>
<sequence>METKMKMKLEEEKNTIEVLPEECIANILSLTNPVDSCKFSIVSKDFCTASESDIVWEHFLPSDLISILSESQSGSSLLATSPSKKSLYLTLSDNPIIIDNGKKSFQLEKQSGKKIYMLSARNLSITWGDTPTYWDWITLPESRFQEVARLHYVWWFEIYGKINTRVLSSNTQYAAILVFKLMDPRDFDVIPVELTIAKFEERISTKQVWLDPNFDKERDEELLGLESPKPRSDGWLEIEIGEFFNAGVQDEVIQIGVVEIKVGRIKCGFILEGIEIRPKN</sequence>
<reference evidence="2 3" key="1">
    <citation type="submission" date="2023-01" db="EMBL/GenBank/DDBJ databases">
        <authorList>
            <person name="Kreplak J."/>
        </authorList>
    </citation>
    <scope>NUCLEOTIDE SEQUENCE [LARGE SCALE GENOMIC DNA]</scope>
</reference>
<evidence type="ECO:0000313" key="2">
    <source>
        <dbReference type="EMBL" id="CAI8603232.1"/>
    </source>
</evidence>
<dbReference type="EMBL" id="OX451738">
    <property type="protein sequence ID" value="CAI8603232.1"/>
    <property type="molecule type" value="Genomic_DNA"/>
</dbReference>
<dbReference type="PANTHER" id="PTHR32278:SF143">
    <property type="entry name" value="F-BOX PROTEIN PP2-B1"/>
    <property type="match status" value="1"/>
</dbReference>